<evidence type="ECO:0000313" key="1">
    <source>
        <dbReference type="EMBL" id="KAL0198886.1"/>
    </source>
</evidence>
<feature type="non-terminal residue" evidence="1">
    <location>
        <position position="50"/>
    </location>
</feature>
<reference evidence="1 2" key="1">
    <citation type="submission" date="2024-05" db="EMBL/GenBank/DDBJ databases">
        <title>Genome sequencing and assembly of Indian major carp, Cirrhinus mrigala (Hamilton, 1822).</title>
        <authorList>
            <person name="Mohindra V."/>
            <person name="Chowdhury L.M."/>
            <person name="Lal K."/>
            <person name="Jena J.K."/>
        </authorList>
    </citation>
    <scope>NUCLEOTIDE SEQUENCE [LARGE SCALE GENOMIC DNA]</scope>
    <source>
        <strain evidence="1">CM1030</strain>
        <tissue evidence="1">Blood</tissue>
    </source>
</reference>
<comment type="caution">
    <text evidence="1">The sequence shown here is derived from an EMBL/GenBank/DDBJ whole genome shotgun (WGS) entry which is preliminary data.</text>
</comment>
<name>A0ABD0RLT7_CIRMR</name>
<keyword evidence="2" id="KW-1185">Reference proteome</keyword>
<evidence type="ECO:0000313" key="2">
    <source>
        <dbReference type="Proteomes" id="UP001529510"/>
    </source>
</evidence>
<gene>
    <name evidence="1" type="ORF">M9458_007426</name>
</gene>
<protein>
    <submittedName>
        <fullName evidence="1">Uncharacterized protein</fullName>
    </submittedName>
</protein>
<feature type="non-terminal residue" evidence="1">
    <location>
        <position position="1"/>
    </location>
</feature>
<dbReference type="Proteomes" id="UP001529510">
    <property type="component" value="Unassembled WGS sequence"/>
</dbReference>
<sequence length="50" mass="5371">SLASVSLPGSTDDFTVSSDLSLDVVGKSVLQLRDELEQFSKETIENISGR</sequence>
<accession>A0ABD0RLT7</accession>
<dbReference type="EMBL" id="JAMKFB020000003">
    <property type="protein sequence ID" value="KAL0198886.1"/>
    <property type="molecule type" value="Genomic_DNA"/>
</dbReference>
<proteinExistence type="predicted"/>
<organism evidence="1 2">
    <name type="scientific">Cirrhinus mrigala</name>
    <name type="common">Mrigala</name>
    <dbReference type="NCBI Taxonomy" id="683832"/>
    <lineage>
        <taxon>Eukaryota</taxon>
        <taxon>Metazoa</taxon>
        <taxon>Chordata</taxon>
        <taxon>Craniata</taxon>
        <taxon>Vertebrata</taxon>
        <taxon>Euteleostomi</taxon>
        <taxon>Actinopterygii</taxon>
        <taxon>Neopterygii</taxon>
        <taxon>Teleostei</taxon>
        <taxon>Ostariophysi</taxon>
        <taxon>Cypriniformes</taxon>
        <taxon>Cyprinidae</taxon>
        <taxon>Labeoninae</taxon>
        <taxon>Labeonini</taxon>
        <taxon>Cirrhinus</taxon>
    </lineage>
</organism>
<dbReference type="AlphaFoldDB" id="A0ABD0RLT7"/>